<proteinExistence type="predicted"/>
<protein>
    <submittedName>
        <fullName evidence="3">Prenyltransferase/squalene oxidase repeat-containing protein</fullName>
    </submittedName>
</protein>
<reference evidence="3" key="2">
    <citation type="submission" date="2024-06" db="EMBL/GenBank/DDBJ databases">
        <title>Micromonospora mangrovi CCTCC AA 2012012 genome sequences.</title>
        <authorList>
            <person name="Gao J."/>
        </authorList>
    </citation>
    <scope>NUCLEOTIDE SEQUENCE</scope>
    <source>
        <strain evidence="3">CCTCC AA 2012012</strain>
    </source>
</reference>
<dbReference type="EMBL" id="CP159342">
    <property type="protein sequence ID" value="XCH75137.1"/>
    <property type="molecule type" value="Genomic_DNA"/>
</dbReference>
<evidence type="ECO:0000259" key="1">
    <source>
        <dbReference type="Pfam" id="PF13243"/>
    </source>
</evidence>
<dbReference type="GO" id="GO:0010333">
    <property type="term" value="F:terpene synthase activity"/>
    <property type="evidence" value="ECO:0007669"/>
    <property type="project" value="InterPro"/>
</dbReference>
<gene>
    <name evidence="3" type="ORF">ABUL08_03235</name>
    <name evidence="2" type="ORF">VK199_03230</name>
</gene>
<feature type="domain" description="Squalene cyclase C-terminal" evidence="1">
    <location>
        <begin position="346"/>
        <end position="449"/>
    </location>
</feature>
<dbReference type="RefSeq" id="WP_350934348.1">
    <property type="nucleotide sequence ID" value="NZ_CP157762.1"/>
</dbReference>
<name>A0AAU8HIJ5_9ACTN</name>
<dbReference type="Gene3D" id="1.50.10.160">
    <property type="match status" value="1"/>
</dbReference>
<dbReference type="EMBL" id="CP157762">
    <property type="protein sequence ID" value="XBP94438.1"/>
    <property type="molecule type" value="Genomic_DNA"/>
</dbReference>
<dbReference type="InterPro" id="IPR050148">
    <property type="entry name" value="Terpene_synthase-like"/>
</dbReference>
<evidence type="ECO:0000313" key="3">
    <source>
        <dbReference type="EMBL" id="XCH75137.1"/>
    </source>
</evidence>
<reference evidence="2" key="1">
    <citation type="submission" date="2024-01" db="EMBL/GenBank/DDBJ databases">
        <title>The genome sequence of Micromonospora mangrovi CCTCC AA 2012012.</title>
        <authorList>
            <person name="Gao J."/>
        </authorList>
    </citation>
    <scope>NUCLEOTIDE SEQUENCE</scope>
    <source>
        <strain evidence="2">CCTCC AA 2012012</strain>
    </source>
</reference>
<dbReference type="Gene3D" id="1.50.10.20">
    <property type="match status" value="1"/>
</dbReference>
<organism evidence="3">
    <name type="scientific">Micromonospora sp. CCTCC AA 2012012</name>
    <dbReference type="NCBI Taxonomy" id="3111921"/>
    <lineage>
        <taxon>Bacteria</taxon>
        <taxon>Bacillati</taxon>
        <taxon>Actinomycetota</taxon>
        <taxon>Actinomycetes</taxon>
        <taxon>Micromonosporales</taxon>
        <taxon>Micromonosporaceae</taxon>
        <taxon>Micromonospora</taxon>
    </lineage>
</organism>
<dbReference type="Pfam" id="PF13243">
    <property type="entry name" value="SQHop_cyclase_C"/>
    <property type="match status" value="1"/>
</dbReference>
<dbReference type="SUPFAM" id="SSF48239">
    <property type="entry name" value="Terpenoid cyclases/Protein prenyltransferases"/>
    <property type="match status" value="1"/>
</dbReference>
<dbReference type="AlphaFoldDB" id="A0AAU8HIJ5"/>
<dbReference type="GO" id="GO:0000287">
    <property type="term" value="F:magnesium ion binding"/>
    <property type="evidence" value="ECO:0007669"/>
    <property type="project" value="TreeGrafter"/>
</dbReference>
<evidence type="ECO:0000313" key="2">
    <source>
        <dbReference type="EMBL" id="XBP94438.1"/>
    </source>
</evidence>
<dbReference type="InterPro" id="IPR008930">
    <property type="entry name" value="Terpenoid_cyclase/PrenylTrfase"/>
</dbReference>
<sequence length="546" mass="56456">MTGPAASAVVPLRRADALVEQLSRQPWGQVDPSTYETARLVADAPWLPGHPARVAHLLRGQRADGAWGPPEGYALVPTVSAVDALLAELARPGEPAAGLLDAVAGGLRALRGPLARLVLPDTPGADLIVPALVGSIGERLDRLDGGLRHRLPVGRPALPPGVTRERLDRIRAVVAAGADLPAKLAHFVEVLELPAGRLPGAHGTDPLAVGASPAATAAWLAAAGPSDGAAARDFLTGLVRHGGGPVPCPTPITVFERAWVLSALLRAGLPVVPPAVLVESLAVATGRSGIATGAGLPTDADTTAVALDALGRLGRPADPAVLWEYETDEGFCTWPGEDGFSVTTNAHVLDAFARHLRRHPGAGARHRAVPARLAGVLRERQGADGGWRDRWHASPYYATACCVSALVDSGAGPAATDAVAAAVRFVLRTQRPDGSWGRWAGTVEETAYALHVLLAAPWAAAGVTAAIARGYGRLIDPSDGPHPPLWYGKELYRPVAVVGAAVLAATQLASEHLLGVGRELPIREPARVRGAGAPDIQRLEGTCGHC</sequence>
<dbReference type="PANTHER" id="PTHR31739:SF25">
    <property type="entry name" value="(E,E)-GERANYLLINALOOL SYNTHASE"/>
    <property type="match status" value="1"/>
</dbReference>
<dbReference type="PANTHER" id="PTHR31739">
    <property type="entry name" value="ENT-COPALYL DIPHOSPHATE SYNTHASE, CHLOROPLASTIC"/>
    <property type="match status" value="1"/>
</dbReference>
<dbReference type="GO" id="GO:0016102">
    <property type="term" value="P:diterpenoid biosynthetic process"/>
    <property type="evidence" value="ECO:0007669"/>
    <property type="project" value="TreeGrafter"/>
</dbReference>
<dbReference type="InterPro" id="IPR032696">
    <property type="entry name" value="SQ_cyclase_C"/>
</dbReference>
<accession>A0AAU8HIJ5</accession>